<dbReference type="InterPro" id="IPR018247">
    <property type="entry name" value="EF_Hand_1_Ca_BS"/>
</dbReference>
<dbReference type="Proteomes" id="UP000464178">
    <property type="component" value="Chromosome"/>
</dbReference>
<reference evidence="2 3" key="1">
    <citation type="submission" date="2019-05" db="EMBL/GenBank/DDBJ databases">
        <authorList>
            <consortium name="Science for Life Laboratories"/>
        </authorList>
    </citation>
    <scope>NUCLEOTIDE SEQUENCE [LARGE SCALE GENOMIC DNA]</scope>
    <source>
        <strain evidence="2">Soil9</strain>
    </source>
</reference>
<dbReference type="PROSITE" id="PS00018">
    <property type="entry name" value="EF_HAND_1"/>
    <property type="match status" value="1"/>
</dbReference>
<dbReference type="EMBL" id="LR593886">
    <property type="protein sequence ID" value="VTR92870.1"/>
    <property type="molecule type" value="Genomic_DNA"/>
</dbReference>
<proteinExistence type="predicted"/>
<dbReference type="KEGG" id="gms:SOIL9_48440"/>
<dbReference type="RefSeq" id="WP_232069595.1">
    <property type="nucleotide sequence ID" value="NZ_LR593886.1"/>
</dbReference>
<gene>
    <name evidence="2" type="ORF">SOIL9_48440</name>
</gene>
<feature type="domain" description="EF-hand" evidence="1">
    <location>
        <begin position="21"/>
        <end position="56"/>
    </location>
</feature>
<sequence length="63" mass="7083">MTNYDKRQEIDGKVTALVRARFGRDYRAAFARYDADESGAIEKSELNVLLSDAEIGSALTRWA</sequence>
<dbReference type="PROSITE" id="PS50222">
    <property type="entry name" value="EF_HAND_2"/>
    <property type="match status" value="1"/>
</dbReference>
<organism evidence="2 3">
    <name type="scientific">Gemmata massiliana</name>
    <dbReference type="NCBI Taxonomy" id="1210884"/>
    <lineage>
        <taxon>Bacteria</taxon>
        <taxon>Pseudomonadati</taxon>
        <taxon>Planctomycetota</taxon>
        <taxon>Planctomycetia</taxon>
        <taxon>Gemmatales</taxon>
        <taxon>Gemmataceae</taxon>
        <taxon>Gemmata</taxon>
    </lineage>
</organism>
<accession>A0A6P2D085</accession>
<dbReference type="InterPro" id="IPR002048">
    <property type="entry name" value="EF_hand_dom"/>
</dbReference>
<dbReference type="Gene3D" id="1.10.238.10">
    <property type="entry name" value="EF-hand"/>
    <property type="match status" value="1"/>
</dbReference>
<evidence type="ECO:0000313" key="3">
    <source>
        <dbReference type="Proteomes" id="UP000464178"/>
    </source>
</evidence>
<dbReference type="GO" id="GO:0005509">
    <property type="term" value="F:calcium ion binding"/>
    <property type="evidence" value="ECO:0007669"/>
    <property type="project" value="InterPro"/>
</dbReference>
<keyword evidence="3" id="KW-1185">Reference proteome</keyword>
<evidence type="ECO:0000313" key="2">
    <source>
        <dbReference type="EMBL" id="VTR92870.1"/>
    </source>
</evidence>
<evidence type="ECO:0000259" key="1">
    <source>
        <dbReference type="PROSITE" id="PS50222"/>
    </source>
</evidence>
<dbReference type="AlphaFoldDB" id="A0A6P2D085"/>
<name>A0A6P2D085_9BACT</name>
<protein>
    <submittedName>
        <fullName evidence="2">Polyketide partial</fullName>
    </submittedName>
</protein>
<dbReference type="InterPro" id="IPR011992">
    <property type="entry name" value="EF-hand-dom_pair"/>
</dbReference>
<dbReference type="SUPFAM" id="SSF47473">
    <property type="entry name" value="EF-hand"/>
    <property type="match status" value="1"/>
</dbReference>